<dbReference type="EMBL" id="BMAV01005952">
    <property type="protein sequence ID" value="GFY47444.1"/>
    <property type="molecule type" value="Genomic_DNA"/>
</dbReference>
<dbReference type="PANTHER" id="PTHR36688">
    <property type="entry name" value="ENDO/EXONUCLEASE/PHOSPHATASE DOMAIN-CONTAINING PROTEIN"/>
    <property type="match status" value="1"/>
</dbReference>
<keyword evidence="1" id="KW-0808">Transferase</keyword>
<dbReference type="InterPro" id="IPR052560">
    <property type="entry name" value="RdDP_mobile_element"/>
</dbReference>
<dbReference type="PANTHER" id="PTHR36688:SF1">
    <property type="entry name" value="ENDONUCLEASE_EXONUCLEASE_PHOSPHATASE DOMAIN-CONTAINING PROTEIN"/>
    <property type="match status" value="1"/>
</dbReference>
<evidence type="ECO:0000313" key="2">
    <source>
        <dbReference type="Proteomes" id="UP000886998"/>
    </source>
</evidence>
<protein>
    <submittedName>
        <fullName evidence="1">Putative RNA-directed DNA polymerase from transposon BS</fullName>
    </submittedName>
</protein>
<sequence length="210" mass="24288">MGLHYRTEDKVDLFADSLESSFQENPEPYDDDFIDHVEERGSNLSSLLYSLYTHDFPTTPTVEVCLFAHDAAIIALSYTPERVQKILQSYLTKLKRWLTLWRISVNTSKSQAIIFKKENLRSMPNPLKLFPSTIPWCDEVSYPGVTLDKKLTYRSHILQIAEKFKTKLHSLHRLLSRKSKLNLDTKKKINLPPIPSTGHHLCLPDLGNHR</sequence>
<evidence type="ECO:0000313" key="1">
    <source>
        <dbReference type="EMBL" id="GFY47444.1"/>
    </source>
</evidence>
<dbReference type="GO" id="GO:0003964">
    <property type="term" value="F:RNA-directed DNA polymerase activity"/>
    <property type="evidence" value="ECO:0007669"/>
    <property type="project" value="UniProtKB-KW"/>
</dbReference>
<name>A0A8X6X7I5_9ARAC</name>
<dbReference type="Proteomes" id="UP000886998">
    <property type="component" value="Unassembled WGS sequence"/>
</dbReference>
<reference evidence="1" key="1">
    <citation type="submission" date="2020-08" db="EMBL/GenBank/DDBJ databases">
        <title>Multicomponent nature underlies the extraordinary mechanical properties of spider dragline silk.</title>
        <authorList>
            <person name="Kono N."/>
            <person name="Nakamura H."/>
            <person name="Mori M."/>
            <person name="Yoshida Y."/>
            <person name="Ohtoshi R."/>
            <person name="Malay A.D."/>
            <person name="Moran D.A.P."/>
            <person name="Tomita M."/>
            <person name="Numata K."/>
            <person name="Arakawa K."/>
        </authorList>
    </citation>
    <scope>NUCLEOTIDE SEQUENCE</scope>
</reference>
<dbReference type="OrthoDB" id="412981at2759"/>
<proteinExistence type="predicted"/>
<accession>A0A8X6X7I5</accession>
<organism evidence="1 2">
    <name type="scientific">Trichonephila inaurata madagascariensis</name>
    <dbReference type="NCBI Taxonomy" id="2747483"/>
    <lineage>
        <taxon>Eukaryota</taxon>
        <taxon>Metazoa</taxon>
        <taxon>Ecdysozoa</taxon>
        <taxon>Arthropoda</taxon>
        <taxon>Chelicerata</taxon>
        <taxon>Arachnida</taxon>
        <taxon>Araneae</taxon>
        <taxon>Araneomorphae</taxon>
        <taxon>Entelegynae</taxon>
        <taxon>Araneoidea</taxon>
        <taxon>Nephilidae</taxon>
        <taxon>Trichonephila</taxon>
        <taxon>Trichonephila inaurata</taxon>
    </lineage>
</organism>
<keyword evidence="1" id="KW-0695">RNA-directed DNA polymerase</keyword>
<dbReference type="AlphaFoldDB" id="A0A8X6X7I5"/>
<keyword evidence="1" id="KW-0548">Nucleotidyltransferase</keyword>
<gene>
    <name evidence="1" type="primary">RTase_624</name>
    <name evidence="1" type="ORF">TNIN_259171</name>
</gene>
<keyword evidence="2" id="KW-1185">Reference proteome</keyword>
<comment type="caution">
    <text evidence="1">The sequence shown here is derived from an EMBL/GenBank/DDBJ whole genome shotgun (WGS) entry which is preliminary data.</text>
</comment>